<comment type="caution">
    <text evidence="2">The sequence shown here is derived from an EMBL/GenBank/DDBJ whole genome shotgun (WGS) entry which is preliminary data.</text>
</comment>
<dbReference type="InterPro" id="IPR032675">
    <property type="entry name" value="LRR_dom_sf"/>
</dbReference>
<evidence type="ECO:0000313" key="2">
    <source>
        <dbReference type="EMBL" id="CAI0428745.1"/>
    </source>
</evidence>
<dbReference type="Proteomes" id="UP001154282">
    <property type="component" value="Unassembled WGS sequence"/>
</dbReference>
<keyword evidence="1" id="KW-0611">Plant defense</keyword>
<dbReference type="PANTHER" id="PTHR36766:SF40">
    <property type="entry name" value="DISEASE RESISTANCE PROTEIN RGA3"/>
    <property type="match status" value="1"/>
</dbReference>
<organism evidence="2 3">
    <name type="scientific">Linum tenue</name>
    <dbReference type="NCBI Taxonomy" id="586396"/>
    <lineage>
        <taxon>Eukaryota</taxon>
        <taxon>Viridiplantae</taxon>
        <taxon>Streptophyta</taxon>
        <taxon>Embryophyta</taxon>
        <taxon>Tracheophyta</taxon>
        <taxon>Spermatophyta</taxon>
        <taxon>Magnoliopsida</taxon>
        <taxon>eudicotyledons</taxon>
        <taxon>Gunneridae</taxon>
        <taxon>Pentapetalae</taxon>
        <taxon>rosids</taxon>
        <taxon>fabids</taxon>
        <taxon>Malpighiales</taxon>
        <taxon>Linaceae</taxon>
        <taxon>Linum</taxon>
    </lineage>
</organism>
<evidence type="ECO:0000256" key="1">
    <source>
        <dbReference type="ARBA" id="ARBA00022821"/>
    </source>
</evidence>
<dbReference type="EMBL" id="CAMGYJ010000006">
    <property type="protein sequence ID" value="CAI0428745.1"/>
    <property type="molecule type" value="Genomic_DNA"/>
</dbReference>
<name>A0AAV0L578_9ROSI</name>
<proteinExistence type="predicted"/>
<dbReference type="AlphaFoldDB" id="A0AAV0L578"/>
<accession>A0AAV0L578</accession>
<sequence length="192" mass="21559">MGINIENAEEEWPCFPCLSHLEILNCPNLTCMPLFPTIEQKLFLQRTSSQALVRTMIKKIAPDTEERMSSFYTWPPLSKLTHLRLEGIDDLESLPEEGMRILTSLQELLISECPRLASLPQAVKHLPSLQTSNIRGCPQLTTERCREDEGVDLISLGVPVTSVDSDEELRLLHLAAVRKPERVSEDGLLGAL</sequence>
<dbReference type="SUPFAM" id="SSF52047">
    <property type="entry name" value="RNI-like"/>
    <property type="match status" value="1"/>
</dbReference>
<dbReference type="PANTHER" id="PTHR36766">
    <property type="entry name" value="PLANT BROAD-SPECTRUM MILDEW RESISTANCE PROTEIN RPW8"/>
    <property type="match status" value="1"/>
</dbReference>
<evidence type="ECO:0000313" key="3">
    <source>
        <dbReference type="Proteomes" id="UP001154282"/>
    </source>
</evidence>
<reference evidence="2" key="1">
    <citation type="submission" date="2022-08" db="EMBL/GenBank/DDBJ databases">
        <authorList>
            <person name="Gutierrez-Valencia J."/>
        </authorList>
    </citation>
    <scope>NUCLEOTIDE SEQUENCE</scope>
</reference>
<gene>
    <name evidence="2" type="ORF">LITE_LOCUS21802</name>
</gene>
<protein>
    <submittedName>
        <fullName evidence="2">Uncharacterized protein</fullName>
    </submittedName>
</protein>
<dbReference type="Gene3D" id="3.80.10.10">
    <property type="entry name" value="Ribonuclease Inhibitor"/>
    <property type="match status" value="1"/>
</dbReference>
<keyword evidence="3" id="KW-1185">Reference proteome</keyword>
<dbReference type="GO" id="GO:0006952">
    <property type="term" value="P:defense response"/>
    <property type="evidence" value="ECO:0007669"/>
    <property type="project" value="UniProtKB-KW"/>
</dbReference>